<dbReference type="InterPro" id="IPR036236">
    <property type="entry name" value="Znf_C2H2_sf"/>
</dbReference>
<dbReference type="EMBL" id="JAIWOZ010000007">
    <property type="protein sequence ID" value="KAH6603256.1"/>
    <property type="molecule type" value="Genomic_DNA"/>
</dbReference>
<dbReference type="SMART" id="SM00355">
    <property type="entry name" value="ZnF_C2H2"/>
    <property type="match status" value="4"/>
</dbReference>
<accession>A0A9P8QEZ5</accession>
<comment type="caution">
    <text evidence="4">The sequence shown here is derived from an EMBL/GenBank/DDBJ whole genome shotgun (WGS) entry which is preliminary data.</text>
</comment>
<evidence type="ECO:0000259" key="3">
    <source>
        <dbReference type="PROSITE" id="PS50157"/>
    </source>
</evidence>
<dbReference type="OrthoDB" id="4868114at2759"/>
<evidence type="ECO:0000313" key="5">
    <source>
        <dbReference type="Proteomes" id="UP000827724"/>
    </source>
</evidence>
<dbReference type="Gene3D" id="3.30.160.60">
    <property type="entry name" value="Classic Zinc Finger"/>
    <property type="match status" value="1"/>
</dbReference>
<keyword evidence="1" id="KW-0479">Metal-binding</keyword>
<protein>
    <recommendedName>
        <fullName evidence="3">C2H2-type domain-containing protein</fullName>
    </recommendedName>
</protein>
<dbReference type="InterPro" id="IPR013087">
    <property type="entry name" value="Znf_C2H2_type"/>
</dbReference>
<dbReference type="GO" id="GO:0008270">
    <property type="term" value="F:zinc ion binding"/>
    <property type="evidence" value="ECO:0007669"/>
    <property type="project" value="UniProtKB-KW"/>
</dbReference>
<dbReference type="PROSITE" id="PS00028">
    <property type="entry name" value="ZINC_FINGER_C2H2_1"/>
    <property type="match status" value="1"/>
</dbReference>
<dbReference type="Proteomes" id="UP000827724">
    <property type="component" value="Unassembled WGS sequence"/>
</dbReference>
<keyword evidence="1" id="KW-0862">Zinc</keyword>
<feature type="compositionally biased region" description="Polar residues" evidence="2">
    <location>
        <begin position="308"/>
        <end position="319"/>
    </location>
</feature>
<keyword evidence="5" id="KW-1185">Reference proteome</keyword>
<evidence type="ECO:0000256" key="2">
    <source>
        <dbReference type="SAM" id="MobiDB-lite"/>
    </source>
</evidence>
<dbReference type="AlphaFoldDB" id="A0A9P8QEZ5"/>
<sequence length="371" mass="41958">MERPVDQPKDAIASEAPPPGYEVVMEQALEGEGCKPFACPRLSCDGFTFDTIQECQSHEEDWHNPPYLCSECDRSFAAKPALKRHFAMSGHFDWISSTLYQQAFYSKGEFGRHGESHGHSHAVQHSEMLRESGKSIAAITAEQEAAREFRCTAEGCPYFGEKLKTSRSFYRHIKTPHHLSPPCRAAPDPTSPTAEMRHKFSQLSLACDEPECPKYEHQFFNKGNLAKHTRSLAHLKAVSYGRMKRSTADAASQFKSEPAARTPERQAQQPSTPAVWTPFSFSPMTAPATANGRRVVEAPKAVTPTKRPMQSVSLLTPPSSWREEKLRKRNRELEDELEQMKDKVERMRTAFKEQISSLFQTLGEKQGRDWL</sequence>
<gene>
    <name evidence="4" type="ORF">Trco_008031</name>
</gene>
<feature type="region of interest" description="Disordered" evidence="2">
    <location>
        <begin position="248"/>
        <end position="279"/>
    </location>
</feature>
<evidence type="ECO:0000256" key="1">
    <source>
        <dbReference type="PROSITE-ProRule" id="PRU00042"/>
    </source>
</evidence>
<dbReference type="SUPFAM" id="SSF57667">
    <property type="entry name" value="beta-beta-alpha zinc fingers"/>
    <property type="match status" value="1"/>
</dbReference>
<feature type="region of interest" description="Disordered" evidence="2">
    <location>
        <begin position="301"/>
        <end position="325"/>
    </location>
</feature>
<organism evidence="4 5">
    <name type="scientific">Trichoderma cornu-damae</name>
    <dbReference type="NCBI Taxonomy" id="654480"/>
    <lineage>
        <taxon>Eukaryota</taxon>
        <taxon>Fungi</taxon>
        <taxon>Dikarya</taxon>
        <taxon>Ascomycota</taxon>
        <taxon>Pezizomycotina</taxon>
        <taxon>Sordariomycetes</taxon>
        <taxon>Hypocreomycetidae</taxon>
        <taxon>Hypocreales</taxon>
        <taxon>Hypocreaceae</taxon>
        <taxon>Trichoderma</taxon>
    </lineage>
</organism>
<dbReference type="PROSITE" id="PS50157">
    <property type="entry name" value="ZINC_FINGER_C2H2_2"/>
    <property type="match status" value="1"/>
</dbReference>
<proteinExistence type="predicted"/>
<reference evidence="4" key="1">
    <citation type="submission" date="2021-08" db="EMBL/GenBank/DDBJ databases">
        <title>Chromosome-Level Trichoderma cornu-damae using Hi-C Data.</title>
        <authorList>
            <person name="Kim C.S."/>
        </authorList>
    </citation>
    <scope>NUCLEOTIDE SEQUENCE</scope>
    <source>
        <strain evidence="4">KA19-0412C</strain>
    </source>
</reference>
<name>A0A9P8QEZ5_9HYPO</name>
<keyword evidence="1" id="KW-0863">Zinc-finger</keyword>
<feature type="domain" description="C2H2-type" evidence="3">
    <location>
        <begin position="67"/>
        <end position="91"/>
    </location>
</feature>
<evidence type="ECO:0000313" key="4">
    <source>
        <dbReference type="EMBL" id="KAH6603256.1"/>
    </source>
</evidence>
<feature type="compositionally biased region" description="Polar residues" evidence="2">
    <location>
        <begin position="265"/>
        <end position="279"/>
    </location>
</feature>